<proteinExistence type="predicted"/>
<dbReference type="EMBL" id="JACHMY010000001">
    <property type="protein sequence ID" value="MBB5836199.1"/>
    <property type="molecule type" value="Genomic_DNA"/>
</dbReference>
<dbReference type="RefSeq" id="WP_184795747.1">
    <property type="nucleotide sequence ID" value="NZ_JACHMY010000001.1"/>
</dbReference>
<accession>A0A7W9J6D8</accession>
<dbReference type="PROSITE" id="PS51257">
    <property type="entry name" value="PROKAR_LIPOPROTEIN"/>
    <property type="match status" value="1"/>
</dbReference>
<organism evidence="1 2">
    <name type="scientific">Kribbella italica</name>
    <dbReference type="NCBI Taxonomy" id="1540520"/>
    <lineage>
        <taxon>Bacteria</taxon>
        <taxon>Bacillati</taxon>
        <taxon>Actinomycetota</taxon>
        <taxon>Actinomycetes</taxon>
        <taxon>Propionibacteriales</taxon>
        <taxon>Kribbellaceae</taxon>
        <taxon>Kribbella</taxon>
    </lineage>
</organism>
<name>A0A7W9J6D8_9ACTN</name>
<sequence length="452" mass="49149">MRISRRGLGTVAVGVAVGLVAGCRSTDPGQERLEWLSGLDGVERAELVKDGDDDLILLTLVKKLPQDDVKALADKVKWEFRSYDKGYFRSIEVDLDGFHGRFYPSASTKNDPDLARALWLREDGRATASAYGASGLVITAPARSVAAVALGVDGAVPSEDGRRTHRVESSDRLVVVEWTNSVNLGFRLDRRATQEFADLQARYAGLTGWIEGPEHRAGIYFAASDLTLDVLLAAPPKAEVFGKLELGWGLVRAPHTVFATAFTPQVRALTAELAKVPGVTSLDIRDDEGEPDPASVTVKDRAGYVAAVTTLRRLWDSYLPIQLIREPSPYVGRTREPVFRTSAYDQDREFRIHAALADLAGLVRVQIGPEAANLTILPDISDPELTAALRAMAQLAATHTIRLYASYGADETRLTQLGKIVNRKYSGVNPVPPAVGPALISRLTTTWALVSR</sequence>
<reference evidence="1 2" key="1">
    <citation type="submission" date="2020-08" db="EMBL/GenBank/DDBJ databases">
        <title>Sequencing the genomes of 1000 actinobacteria strains.</title>
        <authorList>
            <person name="Klenk H.-P."/>
        </authorList>
    </citation>
    <scope>NUCLEOTIDE SEQUENCE [LARGE SCALE GENOMIC DNA]</scope>
    <source>
        <strain evidence="1 2">DSM 28967</strain>
    </source>
</reference>
<keyword evidence="2" id="KW-1185">Reference proteome</keyword>
<comment type="caution">
    <text evidence="1">The sequence shown here is derived from an EMBL/GenBank/DDBJ whole genome shotgun (WGS) entry which is preliminary data.</text>
</comment>
<dbReference type="Proteomes" id="UP000549971">
    <property type="component" value="Unassembled WGS sequence"/>
</dbReference>
<protein>
    <submittedName>
        <fullName evidence="1">Uncharacterized protein</fullName>
    </submittedName>
</protein>
<dbReference type="AlphaFoldDB" id="A0A7W9J6D8"/>
<evidence type="ECO:0000313" key="2">
    <source>
        <dbReference type="Proteomes" id="UP000549971"/>
    </source>
</evidence>
<evidence type="ECO:0000313" key="1">
    <source>
        <dbReference type="EMBL" id="MBB5836199.1"/>
    </source>
</evidence>
<gene>
    <name evidence="1" type="ORF">HDA39_002933</name>
</gene>